<evidence type="ECO:0008006" key="5">
    <source>
        <dbReference type="Google" id="ProtNLM"/>
    </source>
</evidence>
<dbReference type="InterPro" id="IPR031424">
    <property type="entry name" value="QVR-like"/>
</dbReference>
<comment type="caution">
    <text evidence="3">The sequence shown here is derived from an EMBL/GenBank/DDBJ whole genome shotgun (WGS) entry which is preliminary data.</text>
</comment>
<gene>
    <name evidence="3" type="ORF">V1264_003908</name>
</gene>
<sequence length="161" mass="18121">MAAKSWVIVIVGIGAGFLLLDTGVAIKCFNCNSAHQADCADWFDNVTQHLVECFSWQTKCRKIVQEAWFDDHWDIRYIRQCAGDDSYVGPMEGRICKERYGSNWVRQRYCHCDNQDGCNAAPALMASSHVWTLFLSLLALAVPGMVLSSSWDGAEQFLGWC</sequence>
<evidence type="ECO:0000256" key="2">
    <source>
        <dbReference type="ARBA" id="ARBA00023180"/>
    </source>
</evidence>
<protein>
    <recommendedName>
        <fullName evidence="5">Protein sleepless</fullName>
    </recommendedName>
</protein>
<dbReference type="GO" id="GO:0032222">
    <property type="term" value="P:regulation of synaptic transmission, cholinergic"/>
    <property type="evidence" value="ECO:0007669"/>
    <property type="project" value="InterPro"/>
</dbReference>
<evidence type="ECO:0000313" key="3">
    <source>
        <dbReference type="EMBL" id="KAK7096862.1"/>
    </source>
</evidence>
<dbReference type="Proteomes" id="UP001374579">
    <property type="component" value="Unassembled WGS sequence"/>
</dbReference>
<dbReference type="InterPro" id="IPR050975">
    <property type="entry name" value="Sleep_regulator"/>
</dbReference>
<evidence type="ECO:0000256" key="1">
    <source>
        <dbReference type="ARBA" id="ARBA00022729"/>
    </source>
</evidence>
<name>A0AAN9B0W9_9CAEN</name>
<dbReference type="Pfam" id="PF17064">
    <property type="entry name" value="QVR"/>
    <property type="match status" value="1"/>
</dbReference>
<keyword evidence="2" id="KW-0325">Glycoprotein</keyword>
<keyword evidence="4" id="KW-1185">Reference proteome</keyword>
<accession>A0AAN9B0W9</accession>
<evidence type="ECO:0000313" key="4">
    <source>
        <dbReference type="Proteomes" id="UP001374579"/>
    </source>
</evidence>
<dbReference type="EMBL" id="JBAMIC010000013">
    <property type="protein sequence ID" value="KAK7096862.1"/>
    <property type="molecule type" value="Genomic_DNA"/>
</dbReference>
<dbReference type="AlphaFoldDB" id="A0AAN9B0W9"/>
<dbReference type="PANTHER" id="PTHR33562:SF2">
    <property type="entry name" value="PROTEIN QUIVER"/>
    <property type="match status" value="1"/>
</dbReference>
<keyword evidence="1" id="KW-0732">Signal</keyword>
<dbReference type="GO" id="GO:0030431">
    <property type="term" value="P:sleep"/>
    <property type="evidence" value="ECO:0007669"/>
    <property type="project" value="InterPro"/>
</dbReference>
<proteinExistence type="predicted"/>
<organism evidence="3 4">
    <name type="scientific">Littorina saxatilis</name>
    <dbReference type="NCBI Taxonomy" id="31220"/>
    <lineage>
        <taxon>Eukaryota</taxon>
        <taxon>Metazoa</taxon>
        <taxon>Spiralia</taxon>
        <taxon>Lophotrochozoa</taxon>
        <taxon>Mollusca</taxon>
        <taxon>Gastropoda</taxon>
        <taxon>Caenogastropoda</taxon>
        <taxon>Littorinimorpha</taxon>
        <taxon>Littorinoidea</taxon>
        <taxon>Littorinidae</taxon>
        <taxon>Littorina</taxon>
    </lineage>
</organism>
<dbReference type="PANTHER" id="PTHR33562">
    <property type="entry name" value="ATILLA, ISOFORM B-RELATED-RELATED"/>
    <property type="match status" value="1"/>
</dbReference>
<reference evidence="3 4" key="1">
    <citation type="submission" date="2024-02" db="EMBL/GenBank/DDBJ databases">
        <title>Chromosome-scale genome assembly of the rough periwinkle Littorina saxatilis.</title>
        <authorList>
            <person name="De Jode A."/>
            <person name="Faria R."/>
            <person name="Formenti G."/>
            <person name="Sims Y."/>
            <person name="Smith T.P."/>
            <person name="Tracey A."/>
            <person name="Wood J.M.D."/>
            <person name="Zagrodzka Z.B."/>
            <person name="Johannesson K."/>
            <person name="Butlin R.K."/>
            <person name="Leder E.H."/>
        </authorList>
    </citation>
    <scope>NUCLEOTIDE SEQUENCE [LARGE SCALE GENOMIC DNA]</scope>
    <source>
        <strain evidence="3">Snail1</strain>
        <tissue evidence="3">Muscle</tissue>
    </source>
</reference>